<reference evidence="1 2" key="1">
    <citation type="journal article" date="2013" name="Curr. Biol.">
        <title>The Genome of the Foraminiferan Reticulomyxa filosa.</title>
        <authorList>
            <person name="Glockner G."/>
            <person name="Hulsmann N."/>
            <person name="Schleicher M."/>
            <person name="Noegel A.A."/>
            <person name="Eichinger L."/>
            <person name="Gallinger C."/>
            <person name="Pawlowski J."/>
            <person name="Sierra R."/>
            <person name="Euteneuer U."/>
            <person name="Pillet L."/>
            <person name="Moustafa A."/>
            <person name="Platzer M."/>
            <person name="Groth M."/>
            <person name="Szafranski K."/>
            <person name="Schliwa M."/>
        </authorList>
    </citation>
    <scope>NUCLEOTIDE SEQUENCE [LARGE SCALE GENOMIC DNA]</scope>
</reference>
<dbReference type="EMBL" id="ASPP01026469">
    <property type="protein sequence ID" value="ETO07137.1"/>
    <property type="molecule type" value="Genomic_DNA"/>
</dbReference>
<name>X6M140_RETFI</name>
<feature type="non-terminal residue" evidence="1">
    <location>
        <position position="1"/>
    </location>
</feature>
<protein>
    <submittedName>
        <fullName evidence="1">Uncharacterized protein</fullName>
    </submittedName>
</protein>
<comment type="caution">
    <text evidence="1">The sequence shown here is derived from an EMBL/GenBank/DDBJ whole genome shotgun (WGS) entry which is preliminary data.</text>
</comment>
<evidence type="ECO:0000313" key="2">
    <source>
        <dbReference type="Proteomes" id="UP000023152"/>
    </source>
</evidence>
<gene>
    <name evidence="1" type="ORF">RFI_30255</name>
</gene>
<dbReference type="AlphaFoldDB" id="X6M140"/>
<sequence length="164" mass="19413">SLDCAVDSWTNCVIESAKQSIGTRIIWKGNKPWWTDSLYRKRKHQLKKKYSKNKTETNYKKYKRAAIEKKIEAGKTIVERRKYNTNQQQEILQRQIKKKLKCNDIHNQMIKNGGQALIDSLVVLFNWSFKSEYCSNSKTIASARITGQFHCYLELESYWKELLQ</sequence>
<proteinExistence type="predicted"/>
<dbReference type="Proteomes" id="UP000023152">
    <property type="component" value="Unassembled WGS sequence"/>
</dbReference>
<keyword evidence="2" id="KW-1185">Reference proteome</keyword>
<accession>X6M140</accession>
<evidence type="ECO:0000313" key="1">
    <source>
        <dbReference type="EMBL" id="ETO07137.1"/>
    </source>
</evidence>
<organism evidence="1 2">
    <name type="scientific">Reticulomyxa filosa</name>
    <dbReference type="NCBI Taxonomy" id="46433"/>
    <lineage>
        <taxon>Eukaryota</taxon>
        <taxon>Sar</taxon>
        <taxon>Rhizaria</taxon>
        <taxon>Retaria</taxon>
        <taxon>Foraminifera</taxon>
        <taxon>Monothalamids</taxon>
        <taxon>Reticulomyxidae</taxon>
        <taxon>Reticulomyxa</taxon>
    </lineage>
</organism>